<gene>
    <name evidence="1" type="ORF">R54767_01973</name>
</gene>
<keyword evidence="2" id="KW-1185">Reference proteome</keyword>
<name>A0ABM8U2N2_9BURK</name>
<evidence type="ECO:0008006" key="3">
    <source>
        <dbReference type="Google" id="ProtNLM"/>
    </source>
</evidence>
<protein>
    <recommendedName>
        <fullName evidence="3">HNH endonuclease</fullName>
    </recommendedName>
</protein>
<sequence>MYCGREGVSDTADHVIARGFFLPSERVDLPKVPACTTCNNMKSHLEHHLLTILPFGARQAAAARTLNDLVPGRLARNVPLHRALLDEWNRQWQGEYAQRWTPEMKLPLDSSKVSRLCEYMMTGLAWLHWGVDLTEPTQVRASFFHPTAVRTLESLFLNERWGAKIEEDIGAGTMTYRAVQDSLAPSRTFWRFTLYGIVVGDAIGFPGVRADTIYGVSNPPQ</sequence>
<organism evidence="1 2">
    <name type="scientific">Paraburkholderia gardini</name>
    <dbReference type="NCBI Taxonomy" id="2823469"/>
    <lineage>
        <taxon>Bacteria</taxon>
        <taxon>Pseudomonadati</taxon>
        <taxon>Pseudomonadota</taxon>
        <taxon>Betaproteobacteria</taxon>
        <taxon>Burkholderiales</taxon>
        <taxon>Burkholderiaceae</taxon>
        <taxon>Paraburkholderia</taxon>
    </lineage>
</organism>
<proteinExistence type="predicted"/>
<evidence type="ECO:0000313" key="2">
    <source>
        <dbReference type="Proteomes" id="UP000789752"/>
    </source>
</evidence>
<comment type="caution">
    <text evidence="1">The sequence shown here is derived from an EMBL/GenBank/DDBJ whole genome shotgun (WGS) entry which is preliminary data.</text>
</comment>
<accession>A0ABM8U2N2</accession>
<evidence type="ECO:0000313" key="1">
    <source>
        <dbReference type="EMBL" id="CAG4895603.1"/>
    </source>
</evidence>
<reference evidence="1 2" key="1">
    <citation type="submission" date="2021-04" db="EMBL/GenBank/DDBJ databases">
        <authorList>
            <person name="Vanwijnsberghe S."/>
        </authorList>
    </citation>
    <scope>NUCLEOTIDE SEQUENCE [LARGE SCALE GENOMIC DNA]</scope>
    <source>
        <strain evidence="1 2">LMG 32171</strain>
    </source>
</reference>
<dbReference type="Proteomes" id="UP000789752">
    <property type="component" value="Unassembled WGS sequence"/>
</dbReference>
<dbReference type="EMBL" id="CAJQYY010000009">
    <property type="protein sequence ID" value="CAG4895603.1"/>
    <property type="molecule type" value="Genomic_DNA"/>
</dbReference>